<dbReference type="EMBL" id="SJTG01000005">
    <property type="protein sequence ID" value="TCI06983.1"/>
    <property type="molecule type" value="Genomic_DNA"/>
</dbReference>
<sequence>MKAWLACLLLSVAGLVLADEPSPLLQVRVHQEPAGTLLQGETTRIQVDALTPSFFTDAPAMPALHVDGVYLALSDETPGHLVETIDGVTWSGVSRTYLITPLVSGAVEFPAFEVTAHIGAASTPVTARTLPLTLQVQALPLPAGVTEAVVAGSLTVTQVVTPDGGGLHVGDSVTRRIEVTAQGAPAMMLPPVSFDAVDGLALYASPPTTRDVFGSHGGFVGGSRVDAATYVIRQRGRYTLPPLSVRWMDSRSRLWRTTRVPAVHFYAWWGAPATPRFALPGQGIMPRVLTFLGSDLGLGLVMLAALGAAAWLGRRRLQKIHAQYQAWRYRRRHAERIAFAAVRRQRHATSAAMLHAAVDAWVRRCADDGGPATPDEWCRRFGDASLRDQWNALQAALYGESPVSWAAAQMVDGLSSARRRWKQSERRARLATSLPPLNPA</sequence>
<dbReference type="PANTHER" id="PTHR40940">
    <property type="entry name" value="PROTEIN BATD-RELATED"/>
    <property type="match status" value="1"/>
</dbReference>
<feature type="signal peptide" evidence="2">
    <location>
        <begin position="1"/>
        <end position="18"/>
    </location>
</feature>
<feature type="chain" id="PRO_5021022630" description="DUF7939 domain-containing protein" evidence="2">
    <location>
        <begin position="19"/>
        <end position="440"/>
    </location>
</feature>
<reference evidence="4 5" key="1">
    <citation type="submission" date="2019-02" db="EMBL/GenBank/DDBJ databases">
        <title>Dyella amyloliquefaciens sp. nov., isolated from forest soil.</title>
        <authorList>
            <person name="Gao Z.-H."/>
            <person name="Qiu L.-H."/>
        </authorList>
    </citation>
    <scope>NUCLEOTIDE SEQUENCE [LARGE SCALE GENOMIC DNA]</scope>
    <source>
        <strain evidence="4 5">KACC 12747</strain>
    </source>
</reference>
<evidence type="ECO:0000313" key="5">
    <source>
        <dbReference type="Proteomes" id="UP000291822"/>
    </source>
</evidence>
<keyword evidence="1" id="KW-1133">Transmembrane helix</keyword>
<dbReference type="Proteomes" id="UP000291822">
    <property type="component" value="Unassembled WGS sequence"/>
</dbReference>
<gene>
    <name evidence="4" type="ORF">EZM97_30670</name>
</gene>
<keyword evidence="1" id="KW-0812">Transmembrane</keyword>
<dbReference type="PANTHER" id="PTHR40940:SF1">
    <property type="entry name" value="PROTEIN BATD"/>
    <property type="match status" value="1"/>
</dbReference>
<organism evidence="4 5">
    <name type="scientific">Dyella soli</name>
    <dbReference type="NCBI Taxonomy" id="522319"/>
    <lineage>
        <taxon>Bacteria</taxon>
        <taxon>Pseudomonadati</taxon>
        <taxon>Pseudomonadota</taxon>
        <taxon>Gammaproteobacteria</taxon>
        <taxon>Lysobacterales</taxon>
        <taxon>Rhodanobacteraceae</taxon>
        <taxon>Dyella</taxon>
    </lineage>
</organism>
<evidence type="ECO:0000259" key="3">
    <source>
        <dbReference type="Pfam" id="PF25607"/>
    </source>
</evidence>
<feature type="domain" description="DUF7939" evidence="3">
    <location>
        <begin position="338"/>
        <end position="420"/>
    </location>
</feature>
<dbReference type="InterPro" id="IPR025738">
    <property type="entry name" value="BatD"/>
</dbReference>
<evidence type="ECO:0000256" key="2">
    <source>
        <dbReference type="SAM" id="SignalP"/>
    </source>
</evidence>
<comment type="caution">
    <text evidence="4">The sequence shown here is derived from an EMBL/GenBank/DDBJ whole genome shotgun (WGS) entry which is preliminary data.</text>
</comment>
<keyword evidence="1" id="KW-0472">Membrane</keyword>
<dbReference type="AlphaFoldDB" id="A0A4R0YFQ1"/>
<evidence type="ECO:0000313" key="4">
    <source>
        <dbReference type="EMBL" id="TCI06983.1"/>
    </source>
</evidence>
<dbReference type="Pfam" id="PF25607">
    <property type="entry name" value="DUF7939"/>
    <property type="match status" value="1"/>
</dbReference>
<keyword evidence="5" id="KW-1185">Reference proteome</keyword>
<proteinExistence type="predicted"/>
<keyword evidence="2" id="KW-0732">Signal</keyword>
<evidence type="ECO:0000256" key="1">
    <source>
        <dbReference type="SAM" id="Phobius"/>
    </source>
</evidence>
<dbReference type="RefSeq" id="WP_131411946.1">
    <property type="nucleotide sequence ID" value="NZ_SJTG01000005.1"/>
</dbReference>
<protein>
    <recommendedName>
        <fullName evidence="3">DUF7939 domain-containing protein</fullName>
    </recommendedName>
</protein>
<feature type="transmembrane region" description="Helical" evidence="1">
    <location>
        <begin position="288"/>
        <end position="312"/>
    </location>
</feature>
<name>A0A4R0YFQ1_9GAMM</name>
<accession>A0A4R0YFQ1</accession>
<dbReference type="InterPro" id="IPR057699">
    <property type="entry name" value="DUF7939"/>
</dbReference>